<evidence type="ECO:0000256" key="1">
    <source>
        <dbReference type="SAM" id="MobiDB-lite"/>
    </source>
</evidence>
<organism evidence="2 3">
    <name type="scientific">Ilex paraguariensis</name>
    <name type="common">yerba mate</name>
    <dbReference type="NCBI Taxonomy" id="185542"/>
    <lineage>
        <taxon>Eukaryota</taxon>
        <taxon>Viridiplantae</taxon>
        <taxon>Streptophyta</taxon>
        <taxon>Embryophyta</taxon>
        <taxon>Tracheophyta</taxon>
        <taxon>Spermatophyta</taxon>
        <taxon>Magnoliopsida</taxon>
        <taxon>eudicotyledons</taxon>
        <taxon>Gunneridae</taxon>
        <taxon>Pentapetalae</taxon>
        <taxon>asterids</taxon>
        <taxon>campanulids</taxon>
        <taxon>Aquifoliales</taxon>
        <taxon>Aquifoliaceae</taxon>
        <taxon>Ilex</taxon>
    </lineage>
</organism>
<name>A0ABC8RIX5_9AQUA</name>
<dbReference type="PANTHER" id="PTHR47697:SF1">
    <property type="entry name" value="OS03G0340700 PROTEIN"/>
    <property type="match status" value="1"/>
</dbReference>
<feature type="compositionally biased region" description="Polar residues" evidence="1">
    <location>
        <begin position="99"/>
        <end position="111"/>
    </location>
</feature>
<sequence length="195" mass="21501">MEEYKLWYLHELLKRKNELSVDVYVIAMQQFEREARKCYVESIKLNEDEFVEMMTTKRLTTAPRGSSPATTPATEQLQEAPLQPPDSGLRPPHRRLKAIQSQNQNSSMDTSSKMDDFGSFASQNQPSVHSPGVDAFDSLFSSSSASGGVATKESEGLHNDQFSGGNDWGFESEFGGGNDNGGTTDCTKVEVIGFC</sequence>
<keyword evidence="3" id="KW-1185">Reference proteome</keyword>
<dbReference type="PANTHER" id="PTHR47697">
    <property type="entry name" value="OS03G0340700 PROTEIN"/>
    <property type="match status" value="1"/>
</dbReference>
<gene>
    <name evidence="2" type="ORF">ILEXP_LOCUS12714</name>
</gene>
<dbReference type="InterPro" id="IPR004158">
    <property type="entry name" value="DUF247_pln"/>
</dbReference>
<evidence type="ECO:0000313" key="3">
    <source>
        <dbReference type="Proteomes" id="UP001642360"/>
    </source>
</evidence>
<comment type="caution">
    <text evidence="2">The sequence shown here is derived from an EMBL/GenBank/DDBJ whole genome shotgun (WGS) entry which is preliminary data.</text>
</comment>
<reference evidence="2 3" key="1">
    <citation type="submission" date="2024-02" db="EMBL/GenBank/DDBJ databases">
        <authorList>
            <person name="Vignale AGUSTIN F."/>
            <person name="Sosa J E."/>
            <person name="Modenutti C."/>
        </authorList>
    </citation>
    <scope>NUCLEOTIDE SEQUENCE [LARGE SCALE GENOMIC DNA]</scope>
</reference>
<accession>A0ABC8RIX5</accession>
<proteinExistence type="predicted"/>
<dbReference type="Pfam" id="PF03140">
    <property type="entry name" value="DUF247"/>
    <property type="match status" value="1"/>
</dbReference>
<dbReference type="Proteomes" id="UP001642360">
    <property type="component" value="Unassembled WGS sequence"/>
</dbReference>
<feature type="region of interest" description="Disordered" evidence="1">
    <location>
        <begin position="144"/>
        <end position="183"/>
    </location>
</feature>
<protein>
    <submittedName>
        <fullName evidence="2">Uncharacterized protein</fullName>
    </submittedName>
</protein>
<dbReference type="EMBL" id="CAUOFW020001441">
    <property type="protein sequence ID" value="CAK9144931.1"/>
    <property type="molecule type" value="Genomic_DNA"/>
</dbReference>
<feature type="compositionally biased region" description="Polar residues" evidence="1">
    <location>
        <begin position="57"/>
        <end position="77"/>
    </location>
</feature>
<dbReference type="AlphaFoldDB" id="A0ABC8RIX5"/>
<evidence type="ECO:0000313" key="2">
    <source>
        <dbReference type="EMBL" id="CAK9144931.1"/>
    </source>
</evidence>
<feature type="region of interest" description="Disordered" evidence="1">
    <location>
        <begin position="57"/>
        <end position="128"/>
    </location>
</feature>